<dbReference type="RefSeq" id="WP_190348870.1">
    <property type="nucleotide sequence ID" value="NZ_JACJPY010000001.1"/>
</dbReference>
<protein>
    <submittedName>
        <fullName evidence="1">Uncharacterized protein</fullName>
    </submittedName>
</protein>
<name>A0A926UPM9_9CYAN</name>
<proteinExistence type="predicted"/>
<comment type="caution">
    <text evidence="1">The sequence shown here is derived from an EMBL/GenBank/DDBJ whole genome shotgun (WGS) entry which is preliminary data.</text>
</comment>
<reference evidence="1" key="2">
    <citation type="submission" date="2020-08" db="EMBL/GenBank/DDBJ databases">
        <authorList>
            <person name="Chen M."/>
            <person name="Teng W."/>
            <person name="Zhao L."/>
            <person name="Hu C."/>
            <person name="Zhou Y."/>
            <person name="Han B."/>
            <person name="Song L."/>
            <person name="Shu W."/>
        </authorList>
    </citation>
    <scope>NUCLEOTIDE SEQUENCE</scope>
    <source>
        <strain evidence="1">FACHB-1277</strain>
    </source>
</reference>
<dbReference type="Pfam" id="PF20126">
    <property type="entry name" value="TumE"/>
    <property type="match status" value="1"/>
</dbReference>
<evidence type="ECO:0000313" key="1">
    <source>
        <dbReference type="EMBL" id="MBD2148523.1"/>
    </source>
</evidence>
<dbReference type="EMBL" id="JACJPY010000001">
    <property type="protein sequence ID" value="MBD2148523.1"/>
    <property type="molecule type" value="Genomic_DNA"/>
</dbReference>
<dbReference type="AlphaFoldDB" id="A0A926UPM9"/>
<keyword evidence="2" id="KW-1185">Reference proteome</keyword>
<sequence>MEANEYLEDIKSRLIASNAIAAFTIIEELDLGDRGYFRARVTLSNDDFLEVAEYFKITNNVVTTTRYRYQWMDSDRANLRKRWDNVPHFPNLPNFPHHIHVESEENVVSGYVLSIQDLLDILEKEIEI</sequence>
<organism evidence="1 2">
    <name type="scientific">Pseudanabaena cinerea FACHB-1277</name>
    <dbReference type="NCBI Taxonomy" id="2949581"/>
    <lineage>
        <taxon>Bacteria</taxon>
        <taxon>Bacillati</taxon>
        <taxon>Cyanobacteriota</taxon>
        <taxon>Cyanophyceae</taxon>
        <taxon>Pseudanabaenales</taxon>
        <taxon>Pseudanabaenaceae</taxon>
        <taxon>Pseudanabaena</taxon>
        <taxon>Pseudanabaena cinerea</taxon>
    </lineage>
</organism>
<dbReference type="InterPro" id="IPR045397">
    <property type="entry name" value="TumE-like"/>
</dbReference>
<dbReference type="Proteomes" id="UP000631421">
    <property type="component" value="Unassembled WGS sequence"/>
</dbReference>
<gene>
    <name evidence="1" type="ORF">H6F44_00010</name>
</gene>
<accession>A0A926UPM9</accession>
<evidence type="ECO:0000313" key="2">
    <source>
        <dbReference type="Proteomes" id="UP000631421"/>
    </source>
</evidence>
<reference evidence="1" key="1">
    <citation type="journal article" date="2015" name="ISME J.">
        <title>Draft Genome Sequence of Streptomyces incarnatus NRRL8089, which Produces the Nucleoside Antibiotic Sinefungin.</title>
        <authorList>
            <person name="Oshima K."/>
            <person name="Hattori M."/>
            <person name="Shimizu H."/>
            <person name="Fukuda K."/>
            <person name="Nemoto M."/>
            <person name="Inagaki K."/>
            <person name="Tamura T."/>
        </authorList>
    </citation>
    <scope>NUCLEOTIDE SEQUENCE</scope>
    <source>
        <strain evidence="1">FACHB-1277</strain>
    </source>
</reference>